<proteinExistence type="predicted"/>
<sequence>MQSPCPDRLCCGCRLLGIAAIDDQGSAVFCKAEGQPMTDALAGAGNKRSAAGEVE</sequence>
<protein>
    <submittedName>
        <fullName evidence="1">Uncharacterized protein</fullName>
    </submittedName>
</protein>
<reference evidence="1 2" key="1">
    <citation type="submission" date="2020-08" db="EMBL/GenBank/DDBJ databases">
        <title>Genomic Encyclopedia of Type Strains, Phase IV (KMG-V): Genome sequencing to study the core and pangenomes of soil and plant-associated prokaryotes.</title>
        <authorList>
            <person name="Whitman W."/>
        </authorList>
    </citation>
    <scope>NUCLEOTIDE SEQUENCE [LARGE SCALE GENOMIC DNA]</scope>
    <source>
        <strain evidence="1 2">SEMIA 402</strain>
    </source>
</reference>
<dbReference type="Proteomes" id="UP000533641">
    <property type="component" value="Unassembled WGS sequence"/>
</dbReference>
<gene>
    <name evidence="1" type="ORF">GGE12_000820</name>
</gene>
<accession>A0A7W6WCI7</accession>
<dbReference type="AlphaFoldDB" id="A0A7W6WCI7"/>
<comment type="caution">
    <text evidence="1">The sequence shown here is derived from an EMBL/GenBank/DDBJ whole genome shotgun (WGS) entry which is preliminary data.</text>
</comment>
<evidence type="ECO:0000313" key="1">
    <source>
        <dbReference type="EMBL" id="MBB4273066.1"/>
    </source>
</evidence>
<evidence type="ECO:0000313" key="2">
    <source>
        <dbReference type="Proteomes" id="UP000533641"/>
    </source>
</evidence>
<name>A0A7W6WCI7_9HYPH</name>
<organism evidence="1 2">
    <name type="scientific">Rhizobium mongolense</name>
    <dbReference type="NCBI Taxonomy" id="57676"/>
    <lineage>
        <taxon>Bacteria</taxon>
        <taxon>Pseudomonadati</taxon>
        <taxon>Pseudomonadota</taxon>
        <taxon>Alphaproteobacteria</taxon>
        <taxon>Hyphomicrobiales</taxon>
        <taxon>Rhizobiaceae</taxon>
        <taxon>Rhizobium/Agrobacterium group</taxon>
        <taxon>Rhizobium</taxon>
    </lineage>
</organism>
<dbReference type="EMBL" id="JACIGM010000002">
    <property type="protein sequence ID" value="MBB4273066.1"/>
    <property type="molecule type" value="Genomic_DNA"/>
</dbReference>